<keyword evidence="2" id="KW-0489">Methyltransferase</keyword>
<dbReference type="SUPFAM" id="SSF53335">
    <property type="entry name" value="S-adenosyl-L-methionine-dependent methyltransferases"/>
    <property type="match status" value="1"/>
</dbReference>
<evidence type="ECO:0000259" key="1">
    <source>
        <dbReference type="Pfam" id="PF13847"/>
    </source>
</evidence>
<accession>A0A023F6L1</accession>
<proteinExistence type="evidence at transcript level"/>
<reference evidence="2" key="1">
    <citation type="journal article" date="2014" name="PLoS Negl. Trop. Dis.">
        <title>An updated insight into the Sialotranscriptome of Triatoma infestans: developmental stage and geographic variations.</title>
        <authorList>
            <person name="Schwarz A."/>
            <person name="Medrano-Mercado N."/>
            <person name="Schaub G.A."/>
            <person name="Struchiner C.J."/>
            <person name="Bargues M.D."/>
            <person name="Levy M.Z."/>
            <person name="Ribeiro J.M."/>
        </authorList>
    </citation>
    <scope>NUCLEOTIDE SEQUENCE</scope>
    <source>
        <strain evidence="2">Chile</strain>
        <tissue evidence="2">Salivary glands</tissue>
    </source>
</reference>
<dbReference type="CDD" id="cd02440">
    <property type="entry name" value="AdoMet_MTases"/>
    <property type="match status" value="1"/>
</dbReference>
<dbReference type="GO" id="GO:0032259">
    <property type="term" value="P:methylation"/>
    <property type="evidence" value="ECO:0007669"/>
    <property type="project" value="UniProtKB-KW"/>
</dbReference>
<feature type="domain" description="Methyltransferase" evidence="1">
    <location>
        <begin position="33"/>
        <end position="139"/>
    </location>
</feature>
<dbReference type="GO" id="GO:0008168">
    <property type="term" value="F:methyltransferase activity"/>
    <property type="evidence" value="ECO:0007669"/>
    <property type="project" value="UniProtKB-KW"/>
</dbReference>
<sequence length="162" mass="18851">MHDAETFDKFTPFNCIAVRETLIDVIDKLTWNENENILDIGCGSGNVTVNVLSEYVPEDSTIIGADISDEMIKFARQLYTHPRITFKKMDILDDNLWPSWNKEHFSKIFSSHLMQRIRDSRKAYKNMYNLLQPGGEALMMIPITHPMDRITPYLAKMSKYNE</sequence>
<dbReference type="Gene3D" id="3.40.50.150">
    <property type="entry name" value="Vaccinia Virus protein VP39"/>
    <property type="match status" value="1"/>
</dbReference>
<name>A0A023F6L1_TRIIF</name>
<dbReference type="PANTHER" id="PTHR43861:SF1">
    <property type="entry name" value="TRANS-ACONITATE 2-METHYLTRANSFERASE"/>
    <property type="match status" value="1"/>
</dbReference>
<dbReference type="Pfam" id="PF13847">
    <property type="entry name" value="Methyltransf_31"/>
    <property type="match status" value="1"/>
</dbReference>
<protein>
    <submittedName>
        <fullName evidence="2">Putative farnesoic acid o-methyltransferase</fullName>
    </submittedName>
</protein>
<keyword evidence="2" id="KW-0808">Transferase</keyword>
<evidence type="ECO:0000313" key="2">
    <source>
        <dbReference type="EMBL" id="JAC16878.1"/>
    </source>
</evidence>
<dbReference type="InterPro" id="IPR029063">
    <property type="entry name" value="SAM-dependent_MTases_sf"/>
</dbReference>
<dbReference type="PANTHER" id="PTHR43861">
    <property type="entry name" value="TRANS-ACONITATE 2-METHYLTRANSFERASE-RELATED"/>
    <property type="match status" value="1"/>
</dbReference>
<dbReference type="EMBL" id="GBBI01001834">
    <property type="protein sequence ID" value="JAC16878.1"/>
    <property type="molecule type" value="mRNA"/>
</dbReference>
<organism evidence="2">
    <name type="scientific">Triatoma infestans</name>
    <name type="common">Assassin bug</name>
    <dbReference type="NCBI Taxonomy" id="30076"/>
    <lineage>
        <taxon>Eukaryota</taxon>
        <taxon>Metazoa</taxon>
        <taxon>Ecdysozoa</taxon>
        <taxon>Arthropoda</taxon>
        <taxon>Hexapoda</taxon>
        <taxon>Insecta</taxon>
        <taxon>Pterygota</taxon>
        <taxon>Neoptera</taxon>
        <taxon>Paraneoptera</taxon>
        <taxon>Hemiptera</taxon>
        <taxon>Heteroptera</taxon>
        <taxon>Panheteroptera</taxon>
        <taxon>Cimicomorpha</taxon>
        <taxon>Reduviidae</taxon>
        <taxon>Triatominae</taxon>
        <taxon>Triatoma</taxon>
    </lineage>
</organism>
<dbReference type="InterPro" id="IPR025714">
    <property type="entry name" value="Methyltranfer_dom"/>
</dbReference>
<dbReference type="AlphaFoldDB" id="A0A023F6L1"/>